<organism evidence="7 8">
    <name type="scientific">Allorhizobium borbori</name>
    <dbReference type="NCBI Taxonomy" id="485907"/>
    <lineage>
        <taxon>Bacteria</taxon>
        <taxon>Pseudomonadati</taxon>
        <taxon>Pseudomonadota</taxon>
        <taxon>Alphaproteobacteria</taxon>
        <taxon>Hyphomicrobiales</taxon>
        <taxon>Rhizobiaceae</taxon>
        <taxon>Rhizobium/Agrobacterium group</taxon>
        <taxon>Allorhizobium</taxon>
    </lineage>
</organism>
<dbReference type="AlphaFoldDB" id="A0A7W6K3L7"/>
<keyword evidence="6 7" id="KW-0012">Acyltransferase</keyword>
<evidence type="ECO:0000256" key="6">
    <source>
        <dbReference type="ARBA" id="ARBA00023315"/>
    </source>
</evidence>
<evidence type="ECO:0000313" key="8">
    <source>
        <dbReference type="Proteomes" id="UP000584824"/>
    </source>
</evidence>
<dbReference type="EC" id="2.3.1.241" evidence="7"/>
<reference evidence="7 8" key="1">
    <citation type="submission" date="2020-08" db="EMBL/GenBank/DDBJ databases">
        <title>Genomic Encyclopedia of Type Strains, Phase IV (KMG-IV): sequencing the most valuable type-strain genomes for metagenomic binning, comparative biology and taxonomic classification.</title>
        <authorList>
            <person name="Goeker M."/>
        </authorList>
    </citation>
    <scope>NUCLEOTIDE SEQUENCE [LARGE SCALE GENOMIC DNA]</scope>
    <source>
        <strain evidence="7 8">DSM 26385</strain>
    </source>
</reference>
<dbReference type="RefSeq" id="WP_183791997.1">
    <property type="nucleotide sequence ID" value="NZ_JACIDU010000007.1"/>
</dbReference>
<gene>
    <name evidence="7" type="ORF">GGQ66_002003</name>
</gene>
<proteinExistence type="predicted"/>
<dbReference type="CDD" id="cd07984">
    <property type="entry name" value="LPLAT_LABLAT-like"/>
    <property type="match status" value="1"/>
</dbReference>
<dbReference type="PANTHER" id="PTHR30606">
    <property type="entry name" value="LIPID A BIOSYNTHESIS LAUROYL ACYLTRANSFERASE"/>
    <property type="match status" value="1"/>
</dbReference>
<keyword evidence="8" id="KW-1185">Reference proteome</keyword>
<dbReference type="NCBIfam" id="NF005120">
    <property type="entry name" value="PRK06553.1"/>
    <property type="match status" value="1"/>
</dbReference>
<evidence type="ECO:0000256" key="1">
    <source>
        <dbReference type="ARBA" id="ARBA00004533"/>
    </source>
</evidence>
<keyword evidence="4 7" id="KW-0808">Transferase</keyword>
<comment type="caution">
    <text evidence="7">The sequence shown here is derived from an EMBL/GenBank/DDBJ whole genome shotgun (WGS) entry which is preliminary data.</text>
</comment>
<keyword evidence="3" id="KW-0997">Cell inner membrane</keyword>
<dbReference type="GO" id="GO:0008913">
    <property type="term" value="F:Kdo2-lipid IVA acyltransferase activity"/>
    <property type="evidence" value="ECO:0007669"/>
    <property type="project" value="UniProtKB-EC"/>
</dbReference>
<evidence type="ECO:0000313" key="7">
    <source>
        <dbReference type="EMBL" id="MBB4103445.1"/>
    </source>
</evidence>
<protein>
    <submittedName>
        <fullName evidence="7">KDO2-lipid IV(A) lauroyltransferase</fullName>
        <ecNumber evidence="7">2.3.1.241</ecNumber>
    </submittedName>
</protein>
<evidence type="ECO:0000256" key="4">
    <source>
        <dbReference type="ARBA" id="ARBA00022679"/>
    </source>
</evidence>
<accession>A0A7W6K3L7</accession>
<name>A0A7W6K3L7_9HYPH</name>
<dbReference type="Pfam" id="PF03279">
    <property type="entry name" value="Lip_A_acyltrans"/>
    <property type="match status" value="1"/>
</dbReference>
<dbReference type="Proteomes" id="UP000584824">
    <property type="component" value="Unassembled WGS sequence"/>
</dbReference>
<dbReference type="GO" id="GO:0009247">
    <property type="term" value="P:glycolipid biosynthetic process"/>
    <property type="evidence" value="ECO:0007669"/>
    <property type="project" value="UniProtKB-ARBA"/>
</dbReference>
<dbReference type="InterPro" id="IPR004960">
    <property type="entry name" value="LipA_acyltrans"/>
</dbReference>
<keyword evidence="2" id="KW-1003">Cell membrane</keyword>
<dbReference type="GO" id="GO:0005886">
    <property type="term" value="C:plasma membrane"/>
    <property type="evidence" value="ECO:0007669"/>
    <property type="project" value="UniProtKB-SubCell"/>
</dbReference>
<evidence type="ECO:0000256" key="2">
    <source>
        <dbReference type="ARBA" id="ARBA00022475"/>
    </source>
</evidence>
<dbReference type="PANTHER" id="PTHR30606:SF9">
    <property type="entry name" value="LIPID A BIOSYNTHESIS LAUROYLTRANSFERASE"/>
    <property type="match status" value="1"/>
</dbReference>
<comment type="subcellular location">
    <subcellularLocation>
        <location evidence="1">Cell inner membrane</location>
    </subcellularLocation>
</comment>
<evidence type="ECO:0000256" key="3">
    <source>
        <dbReference type="ARBA" id="ARBA00022519"/>
    </source>
</evidence>
<keyword evidence="5" id="KW-0472">Membrane</keyword>
<dbReference type="EMBL" id="JACIDU010000007">
    <property type="protein sequence ID" value="MBB4103445.1"/>
    <property type="molecule type" value="Genomic_DNA"/>
</dbReference>
<evidence type="ECO:0000256" key="5">
    <source>
        <dbReference type="ARBA" id="ARBA00023136"/>
    </source>
</evidence>
<sequence length="303" mass="33938">MDFARFRQWIIAQVALGALGALKLLPADAALNFAARQARRFGPKLRRHKLVLTNLRNAFPEKSAAEIDALAVESWEHIGRMAAEYIFFDKLFKPEELRAGTGRVELVGAEHVEELYARPRAYICMTAHTGNFEVLPHVATAFGNPVAILFRPPNNPYIAAHLAKLRGAGSDRLVPSHAGSSMALARQLASGKGVGILVDQKFKRGLDTHFFGLPVKTNPLVPRLARQFDCDVLPVRSVRLPNNRFRIEVEAPITLPRDAEGLVDVEAATQAINDKVEAWVRDYPPQWLWYHDRWDIKKSVRQG</sequence>